<dbReference type="InterPro" id="IPR050121">
    <property type="entry name" value="Cytochrome_P450_monoxygenase"/>
</dbReference>
<dbReference type="InterPro" id="IPR017972">
    <property type="entry name" value="Cyt_P450_CS"/>
</dbReference>
<comment type="similarity">
    <text evidence="5">Belongs to the cytochrome P450 family.</text>
</comment>
<feature type="chain" id="PRO_5040382099" evidence="7">
    <location>
        <begin position="19"/>
        <end position="554"/>
    </location>
</feature>
<dbReference type="GO" id="GO:0005506">
    <property type="term" value="F:iron ion binding"/>
    <property type="evidence" value="ECO:0007669"/>
    <property type="project" value="InterPro"/>
</dbReference>
<dbReference type="InterPro" id="IPR036396">
    <property type="entry name" value="Cyt_P450_sf"/>
</dbReference>
<organism evidence="8 9">
    <name type="scientific">Polychaeton citri CBS 116435</name>
    <dbReference type="NCBI Taxonomy" id="1314669"/>
    <lineage>
        <taxon>Eukaryota</taxon>
        <taxon>Fungi</taxon>
        <taxon>Dikarya</taxon>
        <taxon>Ascomycota</taxon>
        <taxon>Pezizomycotina</taxon>
        <taxon>Dothideomycetes</taxon>
        <taxon>Dothideomycetidae</taxon>
        <taxon>Capnodiales</taxon>
        <taxon>Capnodiaceae</taxon>
        <taxon>Polychaeton</taxon>
    </lineage>
</organism>
<dbReference type="Proteomes" id="UP000799441">
    <property type="component" value="Unassembled WGS sequence"/>
</dbReference>
<keyword evidence="4 5" id="KW-0349">Heme</keyword>
<dbReference type="PRINTS" id="PR00385">
    <property type="entry name" value="P450"/>
</dbReference>
<keyword evidence="5" id="KW-0560">Oxidoreductase</keyword>
<dbReference type="PRINTS" id="PR00463">
    <property type="entry name" value="EP450I"/>
</dbReference>
<protein>
    <submittedName>
        <fullName evidence="8">Benzoate 4-monooxygenase cytochrome P450</fullName>
    </submittedName>
</protein>
<evidence type="ECO:0000256" key="7">
    <source>
        <dbReference type="SAM" id="SignalP"/>
    </source>
</evidence>
<evidence type="ECO:0000256" key="3">
    <source>
        <dbReference type="ARBA" id="ARBA00023004"/>
    </source>
</evidence>
<dbReference type="InterPro" id="IPR002401">
    <property type="entry name" value="Cyt_P450_E_grp-I"/>
</dbReference>
<keyword evidence="2 4" id="KW-0479">Metal-binding</keyword>
<reference evidence="8" key="1">
    <citation type="journal article" date="2020" name="Stud. Mycol.">
        <title>101 Dothideomycetes genomes: a test case for predicting lifestyles and emergence of pathogens.</title>
        <authorList>
            <person name="Haridas S."/>
            <person name="Albert R."/>
            <person name="Binder M."/>
            <person name="Bloem J."/>
            <person name="Labutti K."/>
            <person name="Salamov A."/>
            <person name="Andreopoulos B."/>
            <person name="Baker S."/>
            <person name="Barry K."/>
            <person name="Bills G."/>
            <person name="Bluhm B."/>
            <person name="Cannon C."/>
            <person name="Castanera R."/>
            <person name="Culley D."/>
            <person name="Daum C."/>
            <person name="Ezra D."/>
            <person name="Gonzalez J."/>
            <person name="Henrissat B."/>
            <person name="Kuo A."/>
            <person name="Liang C."/>
            <person name="Lipzen A."/>
            <person name="Lutzoni F."/>
            <person name="Magnuson J."/>
            <person name="Mondo S."/>
            <person name="Nolan M."/>
            <person name="Ohm R."/>
            <person name="Pangilinan J."/>
            <person name="Park H.-J."/>
            <person name="Ramirez L."/>
            <person name="Alfaro M."/>
            <person name="Sun H."/>
            <person name="Tritt A."/>
            <person name="Yoshinaga Y."/>
            <person name="Zwiers L.-H."/>
            <person name="Turgeon B."/>
            <person name="Goodwin S."/>
            <person name="Spatafora J."/>
            <person name="Crous P."/>
            <person name="Grigoriev I."/>
        </authorList>
    </citation>
    <scope>NUCLEOTIDE SEQUENCE</scope>
    <source>
        <strain evidence="8">CBS 116435</strain>
    </source>
</reference>
<sequence>MALLIAASLFLLAILLYAHLIHPLVQHPLARLPGPKLYALTKWRLALDEYLGQRTTSIHKLHLAYGPVIRIGPDEVHFSSPSAVRTIYGAGSGFERTGFYGMFDVYGKPNLFTFRSGKAHAERKKLVAAAYSKSNILKIGGWAEGIVEEKVGAFLEFVEREGEGGRIEVFEGLHFFSLDVITTFLYGAQFGGTKSLRGKEEGDRALLGDILDPDRRRLSWFVVHFPGLVRWLYSREGTMGSLVQPLLPMKKPATYSGIRAHALKAMESYRKAREGEKAHLDTDVGRSSWSIIAKLWQYRATGSADTTAGLSDLDIASECADHLLAGIDTTSDSLMFLIWVLSLPENLHHQDALIAEVRLSLTPSDLTSDHQVVKPDAADKLPYLAAVVKETLRLYSALPASEPRSSPTEAVIDGYKIPVGTTVSCSPYSLHQNEAAFPEPLRWDPGRWLPTPSQQSPPQDGSDLKKDYYWPFSSGARMCVGVHLAMAEMTTMIASIYRKYETRAVAEGKGEDKKAAVKTPGFTSRFEVFCDETRLHEVGMEEHVCWIEFKPQQN</sequence>
<name>A0A9P4UVL7_9PEZI</name>
<dbReference type="AlphaFoldDB" id="A0A9P4UVL7"/>
<gene>
    <name evidence="8" type="ORF">K431DRAFT_280349</name>
</gene>
<evidence type="ECO:0000256" key="2">
    <source>
        <dbReference type="ARBA" id="ARBA00022723"/>
    </source>
</evidence>
<comment type="caution">
    <text evidence="8">The sequence shown here is derived from an EMBL/GenBank/DDBJ whole genome shotgun (WGS) entry which is preliminary data.</text>
</comment>
<evidence type="ECO:0000256" key="4">
    <source>
        <dbReference type="PIRSR" id="PIRSR602401-1"/>
    </source>
</evidence>
<dbReference type="CDD" id="cd11059">
    <property type="entry name" value="CYP_fungal"/>
    <property type="match status" value="1"/>
</dbReference>
<evidence type="ECO:0000256" key="6">
    <source>
        <dbReference type="SAM" id="MobiDB-lite"/>
    </source>
</evidence>
<keyword evidence="3 4" id="KW-0408">Iron</keyword>
<dbReference type="PANTHER" id="PTHR24305:SF164">
    <property type="entry name" value="P450, PUTATIVE (EUROFUNG)-RELATED"/>
    <property type="match status" value="1"/>
</dbReference>
<comment type="cofactor">
    <cofactor evidence="1 4">
        <name>heme</name>
        <dbReference type="ChEBI" id="CHEBI:30413"/>
    </cofactor>
</comment>
<feature type="binding site" description="axial binding residue" evidence="4">
    <location>
        <position position="479"/>
    </location>
    <ligand>
        <name>heme</name>
        <dbReference type="ChEBI" id="CHEBI:30413"/>
    </ligand>
    <ligandPart>
        <name>Fe</name>
        <dbReference type="ChEBI" id="CHEBI:18248"/>
    </ligandPart>
</feature>
<dbReference type="Pfam" id="PF00067">
    <property type="entry name" value="p450"/>
    <property type="match status" value="1"/>
</dbReference>
<dbReference type="GO" id="GO:0004497">
    <property type="term" value="F:monooxygenase activity"/>
    <property type="evidence" value="ECO:0007669"/>
    <property type="project" value="UniProtKB-KW"/>
</dbReference>
<dbReference type="OrthoDB" id="1470350at2759"/>
<keyword evidence="9" id="KW-1185">Reference proteome</keyword>
<dbReference type="InterPro" id="IPR001128">
    <property type="entry name" value="Cyt_P450"/>
</dbReference>
<proteinExistence type="inferred from homology"/>
<feature type="region of interest" description="Disordered" evidence="6">
    <location>
        <begin position="441"/>
        <end position="464"/>
    </location>
</feature>
<dbReference type="Gene3D" id="1.10.630.10">
    <property type="entry name" value="Cytochrome P450"/>
    <property type="match status" value="1"/>
</dbReference>
<keyword evidence="5" id="KW-0503">Monooxygenase</keyword>
<dbReference type="SUPFAM" id="SSF48264">
    <property type="entry name" value="Cytochrome P450"/>
    <property type="match status" value="1"/>
</dbReference>
<accession>A0A9P4UVL7</accession>
<dbReference type="GO" id="GO:0020037">
    <property type="term" value="F:heme binding"/>
    <property type="evidence" value="ECO:0007669"/>
    <property type="project" value="InterPro"/>
</dbReference>
<keyword evidence="7" id="KW-0732">Signal</keyword>
<dbReference type="GO" id="GO:0016705">
    <property type="term" value="F:oxidoreductase activity, acting on paired donors, with incorporation or reduction of molecular oxygen"/>
    <property type="evidence" value="ECO:0007669"/>
    <property type="project" value="InterPro"/>
</dbReference>
<evidence type="ECO:0000313" key="8">
    <source>
        <dbReference type="EMBL" id="KAF2726315.1"/>
    </source>
</evidence>
<dbReference type="PROSITE" id="PS00086">
    <property type="entry name" value="CYTOCHROME_P450"/>
    <property type="match status" value="1"/>
</dbReference>
<dbReference type="EMBL" id="MU003765">
    <property type="protein sequence ID" value="KAF2726315.1"/>
    <property type="molecule type" value="Genomic_DNA"/>
</dbReference>
<feature type="signal peptide" evidence="7">
    <location>
        <begin position="1"/>
        <end position="18"/>
    </location>
</feature>
<evidence type="ECO:0000256" key="5">
    <source>
        <dbReference type="RuleBase" id="RU000461"/>
    </source>
</evidence>
<dbReference type="PANTHER" id="PTHR24305">
    <property type="entry name" value="CYTOCHROME P450"/>
    <property type="match status" value="1"/>
</dbReference>
<evidence type="ECO:0000313" key="9">
    <source>
        <dbReference type="Proteomes" id="UP000799441"/>
    </source>
</evidence>
<evidence type="ECO:0000256" key="1">
    <source>
        <dbReference type="ARBA" id="ARBA00001971"/>
    </source>
</evidence>